<evidence type="ECO:0000256" key="2">
    <source>
        <dbReference type="SAM" id="SignalP"/>
    </source>
</evidence>
<dbReference type="Proteomes" id="UP000664844">
    <property type="component" value="Unassembled WGS sequence"/>
</dbReference>
<feature type="non-terminal residue" evidence="3">
    <location>
        <position position="84"/>
    </location>
</feature>
<reference evidence="3 4" key="1">
    <citation type="submission" date="2021-03" db="EMBL/GenBank/DDBJ databases">
        <title>Metabolic Capacity of the Antarctic Cyanobacterium Phormidium pseudopriestleyi that Sustains Oxygenic Photosynthesis in the Presence of Hydrogen Sulfide.</title>
        <authorList>
            <person name="Lumian J.E."/>
            <person name="Jungblut A.D."/>
            <person name="Dillon M.L."/>
            <person name="Hawes I."/>
            <person name="Doran P.T."/>
            <person name="Mackey T.J."/>
            <person name="Dick G.J."/>
            <person name="Grettenberger C.L."/>
            <person name="Sumner D.Y."/>
        </authorList>
    </citation>
    <scope>NUCLEOTIDE SEQUENCE [LARGE SCALE GENOMIC DNA]</scope>
    <source>
        <strain evidence="3 4">FRX01</strain>
    </source>
</reference>
<gene>
    <name evidence="3" type="ORF">J0895_03405</name>
</gene>
<evidence type="ECO:0000256" key="1">
    <source>
        <dbReference type="SAM" id="MobiDB-lite"/>
    </source>
</evidence>
<dbReference type="RefSeq" id="WP_207086727.1">
    <property type="nucleotide sequence ID" value="NZ_JAFLQW010000082.1"/>
</dbReference>
<feature type="region of interest" description="Disordered" evidence="1">
    <location>
        <begin position="23"/>
        <end position="84"/>
    </location>
</feature>
<proteinExistence type="predicted"/>
<feature type="signal peptide" evidence="2">
    <location>
        <begin position="1"/>
        <end position="20"/>
    </location>
</feature>
<comment type="caution">
    <text evidence="3">The sequence shown here is derived from an EMBL/GenBank/DDBJ whole genome shotgun (WGS) entry which is preliminary data.</text>
</comment>
<accession>A0ABS3FM96</accession>
<name>A0ABS3FM96_9CYAN</name>
<keyword evidence="2" id="KW-0732">Signal</keyword>
<feature type="compositionally biased region" description="Low complexity" evidence="1">
    <location>
        <begin position="50"/>
        <end position="84"/>
    </location>
</feature>
<protein>
    <submittedName>
        <fullName evidence="3">Uncharacterized protein</fullName>
    </submittedName>
</protein>
<dbReference type="PROSITE" id="PS51257">
    <property type="entry name" value="PROKAR_LIPOPROTEIN"/>
    <property type="match status" value="1"/>
</dbReference>
<sequence>MKSKAVALFLSLGLATTVAACSTGAQSGGQKEGEQTPPASTTQDGGEEGGAPTAPASTTPNPGAAGGTTQTPPGSTSPQGDGEN</sequence>
<evidence type="ECO:0000313" key="3">
    <source>
        <dbReference type="EMBL" id="MBO0348163.1"/>
    </source>
</evidence>
<dbReference type="EMBL" id="JAFLQW010000082">
    <property type="protein sequence ID" value="MBO0348163.1"/>
    <property type="molecule type" value="Genomic_DNA"/>
</dbReference>
<organism evidence="3 4">
    <name type="scientific">Phormidium pseudopriestleyi FRX01</name>
    <dbReference type="NCBI Taxonomy" id="1759528"/>
    <lineage>
        <taxon>Bacteria</taxon>
        <taxon>Bacillati</taxon>
        <taxon>Cyanobacteriota</taxon>
        <taxon>Cyanophyceae</taxon>
        <taxon>Oscillatoriophycideae</taxon>
        <taxon>Oscillatoriales</taxon>
        <taxon>Oscillatoriaceae</taxon>
        <taxon>Phormidium</taxon>
    </lineage>
</organism>
<evidence type="ECO:0000313" key="4">
    <source>
        <dbReference type="Proteomes" id="UP000664844"/>
    </source>
</evidence>
<keyword evidence="4" id="KW-1185">Reference proteome</keyword>
<feature type="chain" id="PRO_5046149345" evidence="2">
    <location>
        <begin position="21"/>
        <end position="84"/>
    </location>
</feature>